<sequence>MASPPDASDPTDRRPSSSVGSTMNSGSGGFDRFSPFYWDNSSSRESSPGPLEIIHDIDLKQYRKEVPLQSTETDASTAFAAQNSRNENAIFQPSLLCGGSQFYHGNAVSHPFSSNSNLSTGNSAFDDGDDEDISDAEFFAQFGELPPAAEVPTAVAGSEIQDDGSMGLLEGDLEAQLGAELRVGGNESMELLEGDLEAQLDAELGSGFDNSTELLDGDLEAQLDAELEAETHKEYQPVDEEEAAEAAQRNANLQEALRIAAEKAAMAIPYDQRDDPSFPTEEELEAELRAADAADEPVGDVTNMVTGMTNFGSVINPSTVKRDSKRQPKKPAKKAARKTAPKAKPKTTTSAPTKVAPGPLAARVGRSQPPPMRKTDELPQLYHLPGTNWNLLRKHMTLSTRVDLNHCYRSLGLDIGRGKALYENLKAYLRIPGNSIHLSAEDVDTEDAKRIIADIAHKLLYEQCWGQTYFDRPSLDSGCKFITYQGDSTEVFLEFTSLVYKAMKLEEKRKKGNAKQQQARDARAVTHHPTSEAFANATYFSPREFAQAPPQAAAAAATNNSPRIVTQCPTPQASAATTRNPPRAVPMHPAEWAFLRLQGKV</sequence>
<gene>
    <name evidence="2" type="ORF">N8I77_008213</name>
</gene>
<dbReference type="EMBL" id="JAUJFL010000004">
    <property type="protein sequence ID" value="KAK2605374.1"/>
    <property type="molecule type" value="Genomic_DNA"/>
</dbReference>
<feature type="compositionally biased region" description="Polar residues" evidence="1">
    <location>
        <begin position="558"/>
        <end position="580"/>
    </location>
</feature>
<comment type="caution">
    <text evidence="2">The sequence shown here is derived from an EMBL/GenBank/DDBJ whole genome shotgun (WGS) entry which is preliminary data.</text>
</comment>
<evidence type="ECO:0000256" key="1">
    <source>
        <dbReference type="SAM" id="MobiDB-lite"/>
    </source>
</evidence>
<evidence type="ECO:0000313" key="3">
    <source>
        <dbReference type="Proteomes" id="UP001265746"/>
    </source>
</evidence>
<feature type="region of interest" description="Disordered" evidence="1">
    <location>
        <begin position="313"/>
        <end position="374"/>
    </location>
</feature>
<protein>
    <submittedName>
        <fullName evidence="2">Uncharacterized protein</fullName>
    </submittedName>
</protein>
<name>A0AAD9SEH5_PHOAM</name>
<feature type="compositionally biased region" description="Basic residues" evidence="1">
    <location>
        <begin position="327"/>
        <end position="345"/>
    </location>
</feature>
<dbReference type="Proteomes" id="UP001265746">
    <property type="component" value="Unassembled WGS sequence"/>
</dbReference>
<feature type="region of interest" description="Disordered" evidence="1">
    <location>
        <begin position="1"/>
        <end position="30"/>
    </location>
</feature>
<feature type="compositionally biased region" description="Low complexity" evidence="1">
    <location>
        <begin position="346"/>
        <end position="357"/>
    </location>
</feature>
<dbReference type="AlphaFoldDB" id="A0AAD9SEH5"/>
<evidence type="ECO:0000313" key="2">
    <source>
        <dbReference type="EMBL" id="KAK2605374.1"/>
    </source>
</evidence>
<reference evidence="2" key="1">
    <citation type="submission" date="2023-06" db="EMBL/GenBank/DDBJ databases">
        <authorList>
            <person name="Noh H."/>
        </authorList>
    </citation>
    <scope>NUCLEOTIDE SEQUENCE</scope>
    <source>
        <strain evidence="2">DUCC20226</strain>
    </source>
</reference>
<accession>A0AAD9SEH5</accession>
<feature type="region of interest" description="Disordered" evidence="1">
    <location>
        <begin position="551"/>
        <end position="585"/>
    </location>
</feature>
<proteinExistence type="predicted"/>
<keyword evidence="3" id="KW-1185">Reference proteome</keyword>
<feature type="compositionally biased region" description="Low complexity" evidence="1">
    <location>
        <begin position="16"/>
        <end position="25"/>
    </location>
</feature>
<feature type="region of interest" description="Disordered" evidence="1">
    <location>
        <begin position="509"/>
        <end position="528"/>
    </location>
</feature>
<organism evidence="2 3">
    <name type="scientific">Phomopsis amygdali</name>
    <name type="common">Fusicoccum amygdali</name>
    <dbReference type="NCBI Taxonomy" id="1214568"/>
    <lineage>
        <taxon>Eukaryota</taxon>
        <taxon>Fungi</taxon>
        <taxon>Dikarya</taxon>
        <taxon>Ascomycota</taxon>
        <taxon>Pezizomycotina</taxon>
        <taxon>Sordariomycetes</taxon>
        <taxon>Sordariomycetidae</taxon>
        <taxon>Diaporthales</taxon>
        <taxon>Diaporthaceae</taxon>
        <taxon>Diaporthe</taxon>
    </lineage>
</organism>